<dbReference type="Pfam" id="PF08030">
    <property type="entry name" value="NAD_binding_6"/>
    <property type="match status" value="1"/>
</dbReference>
<dbReference type="VEuPathDB" id="FungiDB:DD237_005378"/>
<evidence type="ECO:0000313" key="3">
    <source>
        <dbReference type="EMBL" id="RMX68372.1"/>
    </source>
</evidence>
<accession>A0A3M6VPZ5</accession>
<organism evidence="3 5">
    <name type="scientific">Peronospora effusa</name>
    <dbReference type="NCBI Taxonomy" id="542832"/>
    <lineage>
        <taxon>Eukaryota</taxon>
        <taxon>Sar</taxon>
        <taxon>Stramenopiles</taxon>
        <taxon>Oomycota</taxon>
        <taxon>Peronosporomycetes</taxon>
        <taxon>Peronosporales</taxon>
        <taxon>Peronosporaceae</taxon>
        <taxon>Peronospora</taxon>
    </lineage>
</organism>
<name>A0A3M6VPZ5_9STRA</name>
<keyword evidence="5" id="KW-1185">Reference proteome</keyword>
<keyword evidence="1" id="KW-0560">Oxidoreductase</keyword>
<dbReference type="PANTHER" id="PTHR11972:SF55">
    <property type="entry name" value="FERRIC REDUCTASE"/>
    <property type="match status" value="1"/>
</dbReference>
<dbReference type="EMBL" id="QKXF01000765">
    <property type="protein sequence ID" value="RQM09134.1"/>
    <property type="molecule type" value="Genomic_DNA"/>
</dbReference>
<evidence type="ECO:0000259" key="2">
    <source>
        <dbReference type="Pfam" id="PF08030"/>
    </source>
</evidence>
<evidence type="ECO:0000313" key="5">
    <source>
        <dbReference type="Proteomes" id="UP000282087"/>
    </source>
</evidence>
<dbReference type="InterPro" id="IPR013121">
    <property type="entry name" value="Fe_red_NAD-bd_6"/>
</dbReference>
<dbReference type="EMBL" id="QLLG01000075">
    <property type="protein sequence ID" value="RMX68372.1"/>
    <property type="molecule type" value="Genomic_DNA"/>
</dbReference>
<dbReference type="InterPro" id="IPR050369">
    <property type="entry name" value="RBOH/FRE"/>
</dbReference>
<dbReference type="STRING" id="542832.A0A3M6VPZ5"/>
<dbReference type="PANTHER" id="PTHR11972">
    <property type="entry name" value="NADPH OXIDASE"/>
    <property type="match status" value="1"/>
</dbReference>
<gene>
    <name evidence="4" type="ORF">DD237_005378</name>
    <name evidence="3" type="ORF">DD238_005285</name>
</gene>
<dbReference type="Proteomes" id="UP000282087">
    <property type="component" value="Unassembled WGS sequence"/>
</dbReference>
<feature type="domain" description="Ferric reductase NAD binding" evidence="2">
    <location>
        <begin position="57"/>
        <end position="214"/>
    </location>
</feature>
<dbReference type="GO" id="GO:0005886">
    <property type="term" value="C:plasma membrane"/>
    <property type="evidence" value="ECO:0007669"/>
    <property type="project" value="TreeGrafter"/>
</dbReference>
<dbReference type="Proteomes" id="UP000286097">
    <property type="component" value="Unassembled WGS sequence"/>
</dbReference>
<dbReference type="InterPro" id="IPR039261">
    <property type="entry name" value="FNR_nucleotide-bd"/>
</dbReference>
<evidence type="ECO:0000256" key="1">
    <source>
        <dbReference type="ARBA" id="ARBA00023002"/>
    </source>
</evidence>
<dbReference type="SUPFAM" id="SSF52343">
    <property type="entry name" value="Ferredoxin reductase-like, C-terminal NADP-linked domain"/>
    <property type="match status" value="1"/>
</dbReference>
<reference evidence="5 6" key="1">
    <citation type="submission" date="2018-06" db="EMBL/GenBank/DDBJ databases">
        <title>Comparative genomics of downy mildews reveals potential adaptations to biotrophy.</title>
        <authorList>
            <person name="Fletcher K."/>
            <person name="Klosterman S.J."/>
            <person name="Derevnina L."/>
            <person name="Martin F."/>
            <person name="Koike S."/>
            <person name="Reyes Chin-Wo S."/>
            <person name="Mou B."/>
            <person name="Michelmore R."/>
        </authorList>
    </citation>
    <scope>NUCLEOTIDE SEQUENCE [LARGE SCALE GENOMIC DNA]</scope>
    <source>
        <strain evidence="4 6">R13</strain>
        <strain evidence="3 5">R14</strain>
    </source>
</reference>
<evidence type="ECO:0000313" key="6">
    <source>
        <dbReference type="Proteomes" id="UP000286097"/>
    </source>
</evidence>
<dbReference type="Gene3D" id="3.40.50.80">
    <property type="entry name" value="Nucleotide-binding domain of ferredoxin-NADP reductase (FNR) module"/>
    <property type="match status" value="1"/>
</dbReference>
<dbReference type="AlphaFoldDB" id="A0A3M6VPZ5"/>
<dbReference type="GO" id="GO:0016491">
    <property type="term" value="F:oxidoreductase activity"/>
    <property type="evidence" value="ECO:0007669"/>
    <property type="project" value="UniProtKB-KW"/>
</dbReference>
<comment type="caution">
    <text evidence="3">The sequence shown here is derived from an EMBL/GenBank/DDBJ whole genome shotgun (WGS) entry which is preliminary data.</text>
</comment>
<protein>
    <recommendedName>
        <fullName evidence="2">Ferric reductase NAD binding domain-containing protein</fullName>
    </recommendedName>
</protein>
<evidence type="ECO:0000313" key="4">
    <source>
        <dbReference type="EMBL" id="RQM09134.1"/>
    </source>
</evidence>
<sequence>MVTFYVEAVGDWTTKLLSAALKREASAMRADGPSTFDLLVDGPYGKLSVDLVTPTVYSHIVLFSSGIGMTPMRSIVNWLHHECYYKSRGVIPHVRFIWSVTNMEMISSLLARDEPRRDSCLQVDEVASYFPHILTHPKNMNSPTDAFVSEVYLFRDILDKEAQEMPELANCLHSGSRPDIIAILRETAEEAKNCGKDRIAIFVCGPLSLVDEVHYASTRLSRELKVHYDVHVEIFEL</sequence>
<proteinExistence type="predicted"/>